<dbReference type="GO" id="GO:0005730">
    <property type="term" value="C:nucleolus"/>
    <property type="evidence" value="ECO:0007669"/>
    <property type="project" value="UniProtKB-SubCell"/>
</dbReference>
<accession>A0A9W8G6K2</accession>
<dbReference type="PANTHER" id="PTHR21738:SF0">
    <property type="entry name" value="RIBOSOMAL RNA PROCESSING PROTEIN 36 HOMOLOG"/>
    <property type="match status" value="1"/>
</dbReference>
<keyword evidence="3 9" id="KW-0690">Ribosome biogenesis</keyword>
<evidence type="ECO:0000256" key="3">
    <source>
        <dbReference type="ARBA" id="ARBA00022517"/>
    </source>
</evidence>
<feature type="compositionally biased region" description="Acidic residues" evidence="10">
    <location>
        <begin position="14"/>
        <end position="36"/>
    </location>
</feature>
<comment type="caution">
    <text evidence="11">The sequence shown here is derived from an EMBL/GenBank/DDBJ whole genome shotgun (WGS) entry which is preliminary data.</text>
</comment>
<evidence type="ECO:0000256" key="2">
    <source>
        <dbReference type="ARBA" id="ARBA00009418"/>
    </source>
</evidence>
<organism evidence="11 12">
    <name type="scientific">Coemansia spiralis</name>
    <dbReference type="NCBI Taxonomy" id="417178"/>
    <lineage>
        <taxon>Eukaryota</taxon>
        <taxon>Fungi</taxon>
        <taxon>Fungi incertae sedis</taxon>
        <taxon>Zoopagomycota</taxon>
        <taxon>Kickxellomycotina</taxon>
        <taxon>Kickxellomycetes</taxon>
        <taxon>Kickxellales</taxon>
        <taxon>Kickxellaceae</taxon>
        <taxon>Coemansia</taxon>
    </lineage>
</organism>
<dbReference type="GO" id="GO:0000462">
    <property type="term" value="P:maturation of SSU-rRNA from tricistronic rRNA transcript (SSU-rRNA, 5.8S rRNA, LSU-rRNA)"/>
    <property type="evidence" value="ECO:0007669"/>
    <property type="project" value="TreeGrafter"/>
</dbReference>
<dbReference type="Pfam" id="PF06102">
    <property type="entry name" value="RRP36"/>
    <property type="match status" value="1"/>
</dbReference>
<feature type="compositionally biased region" description="Acidic residues" evidence="10">
    <location>
        <begin position="119"/>
        <end position="130"/>
    </location>
</feature>
<name>A0A9W8G6K2_9FUNG</name>
<evidence type="ECO:0000256" key="1">
    <source>
        <dbReference type="ARBA" id="ARBA00004604"/>
    </source>
</evidence>
<feature type="compositionally biased region" description="Polar residues" evidence="10">
    <location>
        <begin position="240"/>
        <end position="254"/>
    </location>
</feature>
<dbReference type="PANTHER" id="PTHR21738">
    <property type="entry name" value="RIBOSOMAL RNA PROCESSING PROTEIN 36 HOMOLOG"/>
    <property type="match status" value="1"/>
</dbReference>
<keyword evidence="4 9" id="KW-0698">rRNA processing</keyword>
<feature type="compositionally biased region" description="Basic residues" evidence="10">
    <location>
        <begin position="314"/>
        <end position="334"/>
    </location>
</feature>
<keyword evidence="6 9" id="KW-0539">Nucleus</keyword>
<comment type="subcellular location">
    <subcellularLocation>
        <location evidence="1 9">Nucleus</location>
        <location evidence="1 9">Nucleolus</location>
    </subcellularLocation>
</comment>
<comment type="function">
    <text evidence="8 9">Component of the 90S pre-ribosome involved in the maturation of rRNAs. Required for early cleavages of the pre-RNAs in the 40S ribosomal subunit maturation pathway.</text>
</comment>
<evidence type="ECO:0000256" key="5">
    <source>
        <dbReference type="ARBA" id="ARBA00023054"/>
    </source>
</evidence>
<feature type="region of interest" description="Disordered" evidence="10">
    <location>
        <begin position="1"/>
        <end position="65"/>
    </location>
</feature>
<feature type="compositionally biased region" description="Polar residues" evidence="10">
    <location>
        <begin position="1"/>
        <end position="12"/>
    </location>
</feature>
<feature type="compositionally biased region" description="Basic and acidic residues" evidence="10">
    <location>
        <begin position="184"/>
        <end position="193"/>
    </location>
</feature>
<dbReference type="AlphaFoldDB" id="A0A9W8G6K2"/>
<proteinExistence type="inferred from homology"/>
<reference evidence="11" key="1">
    <citation type="submission" date="2022-07" db="EMBL/GenBank/DDBJ databases">
        <title>Phylogenomic reconstructions and comparative analyses of Kickxellomycotina fungi.</title>
        <authorList>
            <person name="Reynolds N.K."/>
            <person name="Stajich J.E."/>
            <person name="Barry K."/>
            <person name="Grigoriev I.V."/>
            <person name="Crous P."/>
            <person name="Smith M.E."/>
        </authorList>
    </citation>
    <scope>NUCLEOTIDE SEQUENCE</scope>
    <source>
        <strain evidence="11">NRRL 3115</strain>
    </source>
</reference>
<comment type="similarity">
    <text evidence="2 9">Belongs to the RRP36 family.</text>
</comment>
<feature type="region of interest" description="Disordered" evidence="10">
    <location>
        <begin position="306"/>
        <end position="334"/>
    </location>
</feature>
<feature type="compositionally biased region" description="Basic and acidic residues" evidence="10">
    <location>
        <begin position="255"/>
        <end position="264"/>
    </location>
</feature>
<gene>
    <name evidence="11" type="primary">RRP36</name>
    <name evidence="11" type="ORF">GGI25_004452</name>
</gene>
<feature type="region of interest" description="Disordered" evidence="10">
    <location>
        <begin position="233"/>
        <end position="278"/>
    </location>
</feature>
<dbReference type="InterPro" id="IPR009292">
    <property type="entry name" value="RRP36"/>
</dbReference>
<feature type="region of interest" description="Disordered" evidence="10">
    <location>
        <begin position="92"/>
        <end position="199"/>
    </location>
</feature>
<evidence type="ECO:0000256" key="8">
    <source>
        <dbReference type="ARBA" id="ARBA00025053"/>
    </source>
</evidence>
<evidence type="ECO:0000256" key="10">
    <source>
        <dbReference type="SAM" id="MobiDB-lite"/>
    </source>
</evidence>
<dbReference type="OrthoDB" id="448446at2759"/>
<feature type="compositionally biased region" description="Basic and acidic residues" evidence="10">
    <location>
        <begin position="145"/>
        <end position="159"/>
    </location>
</feature>
<keyword evidence="5" id="KW-0175">Coiled coil</keyword>
<sequence>MPKVNKTQVTQYSSDDDSSEDSGQEFSQLEDSDIDENGSIIFGQQDGDDYSEDSSINEPKSKIDLMREKLADMPFNQLIRIQQQMGAKNFNRAMGLEEKQQRKKSVISALKQKFKEPVDDSDESSDEDSSDSSVSEPQLSAHPKRSSDRNAMKSDDYYRNSKKMPTVMSSKRPVSRFRQVVDIQKTKTRDPRFDSLSGNFNEDLYDKTYGFLEKQQQEEMDMLKRQALKLKHTNPEEASRIQSAVSSLKSQLASKEQKRKTQELKRKHRKTELDAVKQGKKPYFLKKRELKDLEVAEKYSKLKDSSKLDGYLEKRRKRNAAKDHRRMPYQRRQE</sequence>
<evidence type="ECO:0000313" key="11">
    <source>
        <dbReference type="EMBL" id="KAJ2674159.1"/>
    </source>
</evidence>
<evidence type="ECO:0000313" key="12">
    <source>
        <dbReference type="Proteomes" id="UP001151518"/>
    </source>
</evidence>
<evidence type="ECO:0000256" key="9">
    <source>
        <dbReference type="RuleBase" id="RU368027"/>
    </source>
</evidence>
<evidence type="ECO:0000256" key="6">
    <source>
        <dbReference type="ARBA" id="ARBA00023242"/>
    </source>
</evidence>
<protein>
    <recommendedName>
        <fullName evidence="9">rRNA biogenesis protein RRP36</fullName>
    </recommendedName>
</protein>
<dbReference type="EMBL" id="JANBTW010000060">
    <property type="protein sequence ID" value="KAJ2674159.1"/>
    <property type="molecule type" value="Genomic_DNA"/>
</dbReference>
<dbReference type="Proteomes" id="UP001151518">
    <property type="component" value="Unassembled WGS sequence"/>
</dbReference>
<keyword evidence="7 9" id="KW-0687">Ribonucleoprotein</keyword>
<dbReference type="GO" id="GO:0030686">
    <property type="term" value="C:90S preribosome"/>
    <property type="evidence" value="ECO:0007669"/>
    <property type="project" value="TreeGrafter"/>
</dbReference>
<evidence type="ECO:0000256" key="4">
    <source>
        <dbReference type="ARBA" id="ARBA00022552"/>
    </source>
</evidence>
<comment type="subunit">
    <text evidence="9">Associates with 90S and pre-40S pre-ribosomal particles.</text>
</comment>
<evidence type="ECO:0000256" key="7">
    <source>
        <dbReference type="ARBA" id="ARBA00023274"/>
    </source>
</evidence>